<reference evidence="2" key="1">
    <citation type="submission" date="2020-10" db="EMBL/GenBank/DDBJ databases">
        <authorList>
            <person name="Gilroy R."/>
        </authorList>
    </citation>
    <scope>NUCLEOTIDE SEQUENCE</scope>
    <source>
        <strain evidence="2">7463</strain>
    </source>
</reference>
<evidence type="ECO:0000256" key="1">
    <source>
        <dbReference type="PIRSR" id="PIRSR605502-1"/>
    </source>
</evidence>
<evidence type="ECO:0000313" key="2">
    <source>
        <dbReference type="EMBL" id="HIU36885.1"/>
    </source>
</evidence>
<dbReference type="PANTHER" id="PTHR16222:SF12">
    <property type="entry name" value="ADP-RIBOSYLGLYCOHYDROLASE-RELATED"/>
    <property type="match status" value="1"/>
</dbReference>
<comment type="caution">
    <text evidence="2">The sequence shown here is derived from an EMBL/GenBank/DDBJ whole genome shotgun (WGS) entry which is preliminary data.</text>
</comment>
<dbReference type="InterPro" id="IPR005502">
    <property type="entry name" value="Ribosyl_crysJ1"/>
</dbReference>
<dbReference type="InterPro" id="IPR050792">
    <property type="entry name" value="ADP-ribosylglycohydrolase"/>
</dbReference>
<evidence type="ECO:0000313" key="3">
    <source>
        <dbReference type="Proteomes" id="UP000824083"/>
    </source>
</evidence>
<proteinExistence type="predicted"/>
<dbReference type="PANTHER" id="PTHR16222">
    <property type="entry name" value="ADP-RIBOSYLGLYCOHYDROLASE"/>
    <property type="match status" value="1"/>
</dbReference>
<dbReference type="Proteomes" id="UP000824083">
    <property type="component" value="Unassembled WGS sequence"/>
</dbReference>
<feature type="binding site" evidence="1">
    <location>
        <position position="34"/>
    </location>
    <ligand>
        <name>Mg(2+)</name>
        <dbReference type="ChEBI" id="CHEBI:18420"/>
        <label>1</label>
    </ligand>
</feature>
<comment type="cofactor">
    <cofactor evidence="1">
        <name>Mg(2+)</name>
        <dbReference type="ChEBI" id="CHEBI:18420"/>
    </cofactor>
    <text evidence="1">Binds 2 magnesium ions per subunit.</text>
</comment>
<dbReference type="InterPro" id="IPR036705">
    <property type="entry name" value="Ribosyl_crysJ1_sf"/>
</dbReference>
<feature type="binding site" evidence="1">
    <location>
        <position position="214"/>
    </location>
    <ligand>
        <name>Mg(2+)</name>
        <dbReference type="ChEBI" id="CHEBI:18420"/>
        <label>1</label>
    </ligand>
</feature>
<dbReference type="Gene3D" id="1.10.4080.10">
    <property type="entry name" value="ADP-ribosylation/Crystallin J1"/>
    <property type="match status" value="1"/>
</dbReference>
<gene>
    <name evidence="2" type="ORF">IAC56_01185</name>
</gene>
<feature type="binding site" evidence="1">
    <location>
        <position position="36"/>
    </location>
    <ligand>
        <name>Mg(2+)</name>
        <dbReference type="ChEBI" id="CHEBI:18420"/>
        <label>1</label>
    </ligand>
</feature>
<organism evidence="2 3">
    <name type="scientific">Candidatus Aphodousia faecigallinarum</name>
    <dbReference type="NCBI Taxonomy" id="2840677"/>
    <lineage>
        <taxon>Bacteria</taxon>
        <taxon>Pseudomonadati</taxon>
        <taxon>Pseudomonadota</taxon>
        <taxon>Betaproteobacteria</taxon>
        <taxon>Burkholderiales</taxon>
        <taxon>Sutterellaceae</taxon>
        <taxon>Sutterellaceae incertae sedis</taxon>
        <taxon>Candidatus Aphodousia</taxon>
    </lineage>
</organism>
<name>A0A9D1IH91_9BURK</name>
<sequence>MLGAIVGDIVGSRFEYNNIKRKDFQLFTEECFVTDDTVLTLAVCDALLKNTGDLKRAATVSLRAFSRHYADKDYGDGFRRWMLIDNAQPYGSFGNGAAMRVSPCSIAAQTLEETKIMSEAVTSPTHNHPEGLKGAQATAVAGFLAKTGLKKQDIEHYINQHYYPMGFTLDKIRPTYRYQGSCQQTVPFALKAFFESDSFEDAIRNAVSIGGDSDTLAAITGGVAAIYYGVDSWIEEKSLTFLDDYQKEVLTQFEERFKV</sequence>
<dbReference type="SUPFAM" id="SSF101478">
    <property type="entry name" value="ADP-ribosylglycohydrolase"/>
    <property type="match status" value="1"/>
</dbReference>
<dbReference type="Pfam" id="PF03747">
    <property type="entry name" value="ADP_ribosyl_GH"/>
    <property type="match status" value="1"/>
</dbReference>
<reference evidence="2" key="2">
    <citation type="journal article" date="2021" name="PeerJ">
        <title>Extensive microbial diversity within the chicken gut microbiome revealed by metagenomics and culture.</title>
        <authorList>
            <person name="Gilroy R."/>
            <person name="Ravi A."/>
            <person name="Getino M."/>
            <person name="Pursley I."/>
            <person name="Horton D.L."/>
            <person name="Alikhan N.F."/>
            <person name="Baker D."/>
            <person name="Gharbi K."/>
            <person name="Hall N."/>
            <person name="Watson M."/>
            <person name="Adriaenssens E.M."/>
            <person name="Foster-Nyarko E."/>
            <person name="Jarju S."/>
            <person name="Secka A."/>
            <person name="Antonio M."/>
            <person name="Oren A."/>
            <person name="Chaudhuri R.R."/>
            <person name="La Ragione R."/>
            <person name="Hildebrand F."/>
            <person name="Pallen M.J."/>
        </authorList>
    </citation>
    <scope>NUCLEOTIDE SEQUENCE</scope>
    <source>
        <strain evidence="2">7463</strain>
    </source>
</reference>
<keyword evidence="1" id="KW-0479">Metal-binding</keyword>
<keyword evidence="1" id="KW-0460">Magnesium</keyword>
<feature type="binding site" evidence="1">
    <location>
        <position position="212"/>
    </location>
    <ligand>
        <name>Mg(2+)</name>
        <dbReference type="ChEBI" id="CHEBI:18420"/>
        <label>1</label>
    </ligand>
</feature>
<feature type="binding site" evidence="1">
    <location>
        <position position="35"/>
    </location>
    <ligand>
        <name>Mg(2+)</name>
        <dbReference type="ChEBI" id="CHEBI:18420"/>
        <label>1</label>
    </ligand>
</feature>
<feature type="binding site" evidence="1">
    <location>
        <position position="215"/>
    </location>
    <ligand>
        <name>Mg(2+)</name>
        <dbReference type="ChEBI" id="CHEBI:18420"/>
        <label>1</label>
    </ligand>
</feature>
<protein>
    <submittedName>
        <fullName evidence="2">ADP-ribosylglycohydrolase family protein</fullName>
    </submittedName>
</protein>
<accession>A0A9D1IH91</accession>
<dbReference type="AlphaFoldDB" id="A0A9D1IH91"/>
<dbReference type="GO" id="GO:0046872">
    <property type="term" value="F:metal ion binding"/>
    <property type="evidence" value="ECO:0007669"/>
    <property type="project" value="UniProtKB-KW"/>
</dbReference>
<dbReference type="EMBL" id="DVMY01000026">
    <property type="protein sequence ID" value="HIU36885.1"/>
    <property type="molecule type" value="Genomic_DNA"/>
</dbReference>